<evidence type="ECO:0000256" key="1">
    <source>
        <dbReference type="SAM" id="SignalP"/>
    </source>
</evidence>
<organism evidence="3 4">
    <name type="scientific">Enterococcus columbae DSM 7374 = ATCC 51263</name>
    <dbReference type="NCBI Taxonomy" id="1121865"/>
    <lineage>
        <taxon>Bacteria</taxon>
        <taxon>Bacillati</taxon>
        <taxon>Bacillota</taxon>
        <taxon>Bacilli</taxon>
        <taxon>Lactobacillales</taxon>
        <taxon>Enterococcaceae</taxon>
        <taxon>Enterococcus</taxon>
    </lineage>
</organism>
<gene>
    <name evidence="3" type="ORF">I568_00300</name>
</gene>
<reference evidence="3 4" key="1">
    <citation type="submission" date="2013-03" db="EMBL/GenBank/DDBJ databases">
        <title>The Genome Sequence of Enterococcus columbae ATCC_51263 (PacBio/Illumina hybrid assembly).</title>
        <authorList>
            <consortium name="The Broad Institute Genomics Platform"/>
            <consortium name="The Broad Institute Genome Sequencing Center for Infectious Disease"/>
            <person name="Earl A."/>
            <person name="Russ C."/>
            <person name="Gilmore M."/>
            <person name="Surin D."/>
            <person name="Walker B."/>
            <person name="Young S."/>
            <person name="Zeng Q."/>
            <person name="Gargeya S."/>
            <person name="Fitzgerald M."/>
            <person name="Haas B."/>
            <person name="Abouelleil A."/>
            <person name="Allen A.W."/>
            <person name="Alvarado L."/>
            <person name="Arachchi H.M."/>
            <person name="Berlin A.M."/>
            <person name="Chapman S.B."/>
            <person name="Gainer-Dewar J."/>
            <person name="Goldberg J."/>
            <person name="Griggs A."/>
            <person name="Gujja S."/>
            <person name="Hansen M."/>
            <person name="Howarth C."/>
            <person name="Imamovic A."/>
            <person name="Ireland A."/>
            <person name="Larimer J."/>
            <person name="McCowan C."/>
            <person name="Murphy C."/>
            <person name="Pearson M."/>
            <person name="Poon T.W."/>
            <person name="Priest M."/>
            <person name="Roberts A."/>
            <person name="Saif S."/>
            <person name="Shea T."/>
            <person name="Sisk P."/>
            <person name="Sykes S."/>
            <person name="Wortman J."/>
            <person name="Nusbaum C."/>
            <person name="Birren B."/>
        </authorList>
    </citation>
    <scope>NUCLEOTIDE SEQUENCE [LARGE SCALE GENOMIC DNA]</scope>
    <source>
        <strain evidence="3 4">ATCC 51263</strain>
    </source>
</reference>
<dbReference type="OrthoDB" id="4376109at2"/>
<dbReference type="Pfam" id="PF18885">
    <property type="entry name" value="DUF5648"/>
    <property type="match status" value="1"/>
</dbReference>
<proteinExistence type="predicted"/>
<feature type="chain" id="PRO_5010212221" description="DUF5648 domain-containing protein" evidence="1">
    <location>
        <begin position="29"/>
        <end position="408"/>
    </location>
</feature>
<accession>S1NEZ0</accession>
<protein>
    <recommendedName>
        <fullName evidence="2">DUF5648 domain-containing protein</fullName>
    </recommendedName>
</protein>
<dbReference type="Proteomes" id="UP000014113">
    <property type="component" value="Unassembled WGS sequence"/>
</dbReference>
<evidence type="ECO:0000313" key="3">
    <source>
        <dbReference type="EMBL" id="EOW87635.1"/>
    </source>
</evidence>
<evidence type="ECO:0000313" key="4">
    <source>
        <dbReference type="Proteomes" id="UP000014113"/>
    </source>
</evidence>
<dbReference type="RefSeq" id="WP_016183068.1">
    <property type="nucleotide sequence ID" value="NZ_JXKI01000009.1"/>
</dbReference>
<dbReference type="PATRIC" id="fig|1121865.3.peg.893"/>
<keyword evidence="1" id="KW-0732">Signal</keyword>
<sequence>MKKSFWLKSAFLASALVLGGVVASQVHADEGIKMYRLYNPNSSEHFYTSSVAERDHLVSVGWKNEGGAWTAPTSGRPVYRLYSKTSGDHHYTTSLAEKNNLVKVGWSYENIGWYSKGGHAVYRLFNPNAKGAGSHHYTLSRDEYHQLIALGWRGENLGWYALGDSEMSNRPIVTDSATPRKVDENITANGGGEGNNPGSYRLLYSQKPFDQMPETQAVPFIEFSADVTMKGSQLDGDFYGLQFIIAGNGDASGQVGLDIGYQDGGSIEFAQGRLAVKTVNFPAGSDDHGQQYYSVNTAAYMDDSAKLTVQYYQLPQGEYVVTRVNDQVVGMYQTKLTTNERYILHAQIEDWQKNVATLSIRNLQVLMNGVDVTMKGAVNMQVNKKPETKGTSFDLRAGSDAWLIHGAY</sequence>
<dbReference type="STRING" id="1121865.OMW_00906"/>
<dbReference type="AlphaFoldDB" id="S1NEZ0"/>
<dbReference type="InterPro" id="IPR043708">
    <property type="entry name" value="DUF5648"/>
</dbReference>
<dbReference type="EMBL" id="ASWJ01000002">
    <property type="protein sequence ID" value="EOW87635.1"/>
    <property type="molecule type" value="Genomic_DNA"/>
</dbReference>
<comment type="caution">
    <text evidence="3">The sequence shown here is derived from an EMBL/GenBank/DDBJ whole genome shotgun (WGS) entry which is preliminary data.</text>
</comment>
<dbReference type="eggNOG" id="COG3757">
    <property type="taxonomic scope" value="Bacteria"/>
</dbReference>
<name>S1NEZ0_9ENTE</name>
<feature type="domain" description="DUF5648" evidence="2">
    <location>
        <begin position="33"/>
        <end position="162"/>
    </location>
</feature>
<keyword evidence="4" id="KW-1185">Reference proteome</keyword>
<feature type="signal peptide" evidence="1">
    <location>
        <begin position="1"/>
        <end position="28"/>
    </location>
</feature>
<evidence type="ECO:0000259" key="2">
    <source>
        <dbReference type="Pfam" id="PF18885"/>
    </source>
</evidence>